<gene>
    <name evidence="1" type="ORF">POL67_29090</name>
</gene>
<keyword evidence="2" id="KW-1185">Reference proteome</keyword>
<comment type="caution">
    <text evidence="1">The sequence shown here is derived from an EMBL/GenBank/DDBJ whole genome shotgun (WGS) entry which is preliminary data.</text>
</comment>
<organism evidence="1 2">
    <name type="scientific">Polyangium mundeleinium</name>
    <dbReference type="NCBI Taxonomy" id="2995306"/>
    <lineage>
        <taxon>Bacteria</taxon>
        <taxon>Pseudomonadati</taxon>
        <taxon>Myxococcota</taxon>
        <taxon>Polyangia</taxon>
        <taxon>Polyangiales</taxon>
        <taxon>Polyangiaceae</taxon>
        <taxon>Polyangium</taxon>
    </lineage>
</organism>
<proteinExistence type="predicted"/>
<dbReference type="RefSeq" id="WP_271922908.1">
    <property type="nucleotide sequence ID" value="NZ_JAQNDO010000001.1"/>
</dbReference>
<accession>A0ABT5EUC1</accession>
<evidence type="ECO:0000313" key="1">
    <source>
        <dbReference type="EMBL" id="MDC0745423.1"/>
    </source>
</evidence>
<dbReference type="EMBL" id="JAQNDO010000001">
    <property type="protein sequence ID" value="MDC0745423.1"/>
    <property type="molecule type" value="Genomic_DNA"/>
</dbReference>
<dbReference type="Proteomes" id="UP001221411">
    <property type="component" value="Unassembled WGS sequence"/>
</dbReference>
<sequence length="138" mass="15312">MSIPPSKLLPALLPFADALDAVPARPRDEEVGWTPHRYDQAPPHPVIPNAPPYDGVYRGSWVSPGMCVRLDLMHPSLSARLRAWLRARFPEQVGGDDGFYEYGIESRSQRTNLEQALARLAAKLEEGELEEGEPPPST</sequence>
<protein>
    <submittedName>
        <fullName evidence="1">Uncharacterized protein</fullName>
    </submittedName>
</protein>
<evidence type="ECO:0000313" key="2">
    <source>
        <dbReference type="Proteomes" id="UP001221411"/>
    </source>
</evidence>
<reference evidence="1 2" key="1">
    <citation type="submission" date="2022-11" db="EMBL/GenBank/DDBJ databases">
        <title>Minimal conservation of predation-associated metabolite biosynthetic gene clusters underscores biosynthetic potential of Myxococcota including descriptions for ten novel species: Archangium lansinium sp. nov., Myxococcus landrumus sp. nov., Nannocystis bai.</title>
        <authorList>
            <person name="Ahearne A."/>
            <person name="Stevens C."/>
            <person name="Dowd S."/>
        </authorList>
    </citation>
    <scope>NUCLEOTIDE SEQUENCE [LARGE SCALE GENOMIC DNA]</scope>
    <source>
        <strain evidence="1 2">RJM3</strain>
    </source>
</reference>
<name>A0ABT5EUC1_9BACT</name>